<evidence type="ECO:0000256" key="5">
    <source>
        <dbReference type="ARBA" id="ARBA00022475"/>
    </source>
</evidence>
<dbReference type="GO" id="GO:0008863">
    <property type="term" value="F:formate dehydrogenase (NAD+) activity"/>
    <property type="evidence" value="ECO:0007669"/>
    <property type="project" value="InterPro"/>
</dbReference>
<feature type="transmembrane region" description="Helical" evidence="13">
    <location>
        <begin position="53"/>
        <end position="74"/>
    </location>
</feature>
<dbReference type="FunFam" id="1.20.950.20:FF:000002">
    <property type="entry name" value="Formate dehydrogenase cytochrome b556 subunit"/>
    <property type="match status" value="1"/>
</dbReference>
<comment type="caution">
    <text evidence="15">The sequence shown here is derived from an EMBL/GenBank/DDBJ whole genome shotgun (WGS) entry which is preliminary data.</text>
</comment>
<evidence type="ECO:0000313" key="15">
    <source>
        <dbReference type="EMBL" id="NML46620.1"/>
    </source>
</evidence>
<dbReference type="GO" id="GO:0022904">
    <property type="term" value="P:respiratory electron transport chain"/>
    <property type="evidence" value="ECO:0007669"/>
    <property type="project" value="InterPro"/>
</dbReference>
<sequence length="206" mass="23969">MARLIRRYSDGTRINHWMVALLFLCAGLTGLAIFHPVFWFFTALFGGGTWTKILHPFFGLLMVLGFVFLFFQVWRDNLWQPRDSEWMRRSPRLLRGDEDAMPPIGKYNAGQKGVFWLFAVCLLVLFVTGFVFWQPYFANAFPILLRRIAVLLHAIAAFLLILGVIIHVYAAIWVKGSVRAMTRGWVTPAWARRHHPLWYRQVNGDQ</sequence>
<evidence type="ECO:0000256" key="6">
    <source>
        <dbReference type="ARBA" id="ARBA00022617"/>
    </source>
</evidence>
<dbReference type="GO" id="GO:0005886">
    <property type="term" value="C:plasma membrane"/>
    <property type="evidence" value="ECO:0007669"/>
    <property type="project" value="UniProtKB-SubCell"/>
</dbReference>
<keyword evidence="4" id="KW-0813">Transport</keyword>
<dbReference type="GO" id="GO:0046872">
    <property type="term" value="F:metal ion binding"/>
    <property type="evidence" value="ECO:0007669"/>
    <property type="project" value="UniProtKB-KW"/>
</dbReference>
<reference evidence="15 16" key="1">
    <citation type="submission" date="2020-04" db="EMBL/GenBank/DDBJ databases">
        <title>Ramlibacter sp. G-1-2-2 isolated from soil.</title>
        <authorList>
            <person name="Dahal R.H."/>
        </authorList>
    </citation>
    <scope>NUCLEOTIDE SEQUENCE [LARGE SCALE GENOMIC DNA]</scope>
    <source>
        <strain evidence="15 16">G-1-2-2</strain>
    </source>
</reference>
<feature type="transmembrane region" description="Helical" evidence="13">
    <location>
        <begin position="114"/>
        <end position="136"/>
    </location>
</feature>
<gene>
    <name evidence="15" type="ORF">HHL11_22940</name>
</gene>
<dbReference type="EMBL" id="JABBFX010000002">
    <property type="protein sequence ID" value="NML46620.1"/>
    <property type="molecule type" value="Genomic_DNA"/>
</dbReference>
<protein>
    <submittedName>
        <fullName evidence="15">Formate dehydrogenase subunit gamma</fullName>
    </submittedName>
</protein>
<evidence type="ECO:0000313" key="16">
    <source>
        <dbReference type="Proteomes" id="UP000541185"/>
    </source>
</evidence>
<dbReference type="RefSeq" id="WP_169420876.1">
    <property type="nucleotide sequence ID" value="NZ_JABBFX010000002.1"/>
</dbReference>
<evidence type="ECO:0000256" key="8">
    <source>
        <dbReference type="ARBA" id="ARBA00022723"/>
    </source>
</evidence>
<keyword evidence="6" id="KW-0349">Heme</keyword>
<dbReference type="GO" id="GO:0015944">
    <property type="term" value="P:formate oxidation"/>
    <property type="evidence" value="ECO:0007669"/>
    <property type="project" value="TreeGrafter"/>
</dbReference>
<keyword evidence="16" id="KW-1185">Reference proteome</keyword>
<feature type="transmembrane region" description="Helical" evidence="13">
    <location>
        <begin position="21"/>
        <end position="41"/>
    </location>
</feature>
<comment type="subcellular location">
    <subcellularLocation>
        <location evidence="2">Cell membrane</location>
        <topology evidence="2">Multi-pass membrane protein</topology>
    </subcellularLocation>
</comment>
<dbReference type="InterPro" id="IPR051817">
    <property type="entry name" value="FDH_cytochrome_b556_subunit"/>
</dbReference>
<keyword evidence="10 13" id="KW-1133">Transmembrane helix</keyword>
<keyword evidence="7 13" id="KW-0812">Transmembrane</keyword>
<evidence type="ECO:0000256" key="7">
    <source>
        <dbReference type="ARBA" id="ARBA00022692"/>
    </source>
</evidence>
<keyword evidence="12 13" id="KW-0472">Membrane</keyword>
<accession>A0A848HAX0</accession>
<dbReference type="InterPro" id="IPR016174">
    <property type="entry name" value="Di-haem_cyt_TM"/>
</dbReference>
<evidence type="ECO:0000256" key="11">
    <source>
        <dbReference type="ARBA" id="ARBA00023004"/>
    </source>
</evidence>
<dbReference type="PANTHER" id="PTHR30074">
    <property type="entry name" value="FORMATE DEHYDROGENASE, NITRATE-INDUCIBLE, CYTOCHROME B556 FDN SUBUNIT"/>
    <property type="match status" value="1"/>
</dbReference>
<evidence type="ECO:0000256" key="9">
    <source>
        <dbReference type="ARBA" id="ARBA00022982"/>
    </source>
</evidence>
<dbReference type="GO" id="GO:0009061">
    <property type="term" value="P:anaerobic respiration"/>
    <property type="evidence" value="ECO:0007669"/>
    <property type="project" value="TreeGrafter"/>
</dbReference>
<evidence type="ECO:0000256" key="10">
    <source>
        <dbReference type="ARBA" id="ARBA00022989"/>
    </source>
</evidence>
<feature type="domain" description="Cytochrome b561 bacterial/Ni-hydrogenase" evidence="14">
    <location>
        <begin position="7"/>
        <end position="184"/>
    </location>
</feature>
<keyword evidence="8" id="KW-0479">Metal-binding</keyword>
<dbReference type="Proteomes" id="UP000541185">
    <property type="component" value="Unassembled WGS sequence"/>
</dbReference>
<dbReference type="NCBIfam" id="TIGR01583">
    <property type="entry name" value="formate-DH-gamm"/>
    <property type="match status" value="1"/>
</dbReference>
<dbReference type="SUPFAM" id="SSF81342">
    <property type="entry name" value="Transmembrane di-heme cytochromes"/>
    <property type="match status" value="1"/>
</dbReference>
<dbReference type="PANTHER" id="PTHR30074:SF5">
    <property type="entry name" value="FORMATE DEHYDROGENASE, NITRATE-INDUCIBLE, CYTOCHROME B556(FDN) SUBUNIT"/>
    <property type="match status" value="1"/>
</dbReference>
<evidence type="ECO:0000256" key="12">
    <source>
        <dbReference type="ARBA" id="ARBA00023136"/>
    </source>
</evidence>
<organism evidence="15 16">
    <name type="scientific">Ramlibacter agri</name>
    <dbReference type="NCBI Taxonomy" id="2728837"/>
    <lineage>
        <taxon>Bacteria</taxon>
        <taxon>Pseudomonadati</taxon>
        <taxon>Pseudomonadota</taxon>
        <taxon>Betaproteobacteria</taxon>
        <taxon>Burkholderiales</taxon>
        <taxon>Comamonadaceae</taxon>
        <taxon>Ramlibacter</taxon>
    </lineage>
</organism>
<dbReference type="GO" id="GO:0009326">
    <property type="term" value="C:formate dehydrogenase complex"/>
    <property type="evidence" value="ECO:0007669"/>
    <property type="project" value="InterPro"/>
</dbReference>
<evidence type="ECO:0000256" key="2">
    <source>
        <dbReference type="ARBA" id="ARBA00004651"/>
    </source>
</evidence>
<dbReference type="InterPro" id="IPR011577">
    <property type="entry name" value="Cyt_b561_bac/Ni-Hgenase"/>
</dbReference>
<dbReference type="AlphaFoldDB" id="A0A848HAX0"/>
<name>A0A848HAX0_9BURK</name>
<keyword evidence="11" id="KW-0408">Iron</keyword>
<evidence type="ECO:0000256" key="1">
    <source>
        <dbReference type="ARBA" id="ARBA00001971"/>
    </source>
</evidence>
<evidence type="ECO:0000256" key="4">
    <source>
        <dbReference type="ARBA" id="ARBA00022448"/>
    </source>
</evidence>
<dbReference type="Pfam" id="PF01292">
    <property type="entry name" value="Ni_hydr_CYTB"/>
    <property type="match status" value="1"/>
</dbReference>
<proteinExistence type="inferred from homology"/>
<keyword evidence="5" id="KW-1003">Cell membrane</keyword>
<dbReference type="GO" id="GO:0036397">
    <property type="term" value="F:formate dehydrogenase (quinone) activity"/>
    <property type="evidence" value="ECO:0007669"/>
    <property type="project" value="TreeGrafter"/>
</dbReference>
<feature type="transmembrane region" description="Helical" evidence="13">
    <location>
        <begin position="148"/>
        <end position="174"/>
    </location>
</feature>
<comment type="cofactor">
    <cofactor evidence="1">
        <name>heme</name>
        <dbReference type="ChEBI" id="CHEBI:30413"/>
    </cofactor>
</comment>
<dbReference type="GO" id="GO:0009055">
    <property type="term" value="F:electron transfer activity"/>
    <property type="evidence" value="ECO:0007669"/>
    <property type="project" value="InterPro"/>
</dbReference>
<evidence type="ECO:0000259" key="14">
    <source>
        <dbReference type="Pfam" id="PF01292"/>
    </source>
</evidence>
<comment type="similarity">
    <text evidence="3">Belongs to the formate dehydrogenase gamma subunit family.</text>
</comment>
<dbReference type="InterPro" id="IPR006471">
    <property type="entry name" value="Formate_DH_gsu"/>
</dbReference>
<evidence type="ECO:0000256" key="13">
    <source>
        <dbReference type="SAM" id="Phobius"/>
    </source>
</evidence>
<evidence type="ECO:0000256" key="3">
    <source>
        <dbReference type="ARBA" id="ARBA00010747"/>
    </source>
</evidence>
<keyword evidence="9" id="KW-0249">Electron transport</keyword>
<dbReference type="Gene3D" id="1.20.950.20">
    <property type="entry name" value="Transmembrane di-heme cytochromes, Chain C"/>
    <property type="match status" value="1"/>
</dbReference>